<accession>A0A650EL55</accession>
<keyword evidence="1" id="KW-1133">Transmembrane helix</keyword>
<sequence length="225" mass="26516">MDETVIDKKYTDFIENLIEQVTPLLPQDVNELQKSYLVTNIRKSANLMAESILENEEFSRLDFDSQCFYIQVIAEWSFHKEIDLFRSGIPPRYWKGVMQKIWYAMWEVMYACVKNDAPESVVLSLVERFVNRTYKDAVEELKESEVIDENVKEKAKEQSNIDKMAQEYRLEKQVNQRIKDIIKRFILALIIGVVVTFTIIKFKIIGLASILTLLLVYHFMPTKQE</sequence>
<organism evidence="2">
    <name type="scientific">uncultured Candidatus Melainabacteria bacterium</name>
    <dbReference type="NCBI Taxonomy" id="2682970"/>
    <lineage>
        <taxon>Bacteria</taxon>
        <taxon>Bacillati</taxon>
        <taxon>Candidatus Melainabacteria</taxon>
        <taxon>environmental samples</taxon>
    </lineage>
</organism>
<proteinExistence type="predicted"/>
<keyword evidence="1" id="KW-0812">Transmembrane</keyword>
<feature type="transmembrane region" description="Helical" evidence="1">
    <location>
        <begin position="186"/>
        <end position="219"/>
    </location>
</feature>
<evidence type="ECO:0000313" key="2">
    <source>
        <dbReference type="EMBL" id="QGT49848.1"/>
    </source>
</evidence>
<dbReference type="AlphaFoldDB" id="A0A650EL55"/>
<dbReference type="EMBL" id="MN577570">
    <property type="protein sequence ID" value="QGT49848.1"/>
    <property type="molecule type" value="Genomic_DNA"/>
</dbReference>
<name>A0A650EL55_9BACT</name>
<reference evidence="2" key="1">
    <citation type="journal article" date="2020" name="J. ISSAAS">
        <title>Lactobacilli and other gastrointestinal microbiota of Peromyscus leucopus, reservoir host for agents of Lyme disease and other zoonoses in North America.</title>
        <authorList>
            <person name="Milovic A."/>
            <person name="Bassam K."/>
            <person name="Shao H."/>
            <person name="Chatzistamou I."/>
            <person name="Tufts D.M."/>
            <person name="Diuk-Wasser M."/>
            <person name="Barbour A.G."/>
        </authorList>
    </citation>
    <scope>NUCLEOTIDE SEQUENCE</scope>
    <source>
        <strain evidence="2">LL20</strain>
    </source>
</reference>
<gene>
    <name evidence="2" type="ORF">Melaina855_2350</name>
</gene>
<protein>
    <submittedName>
        <fullName evidence="2">Uncharacterized protein</fullName>
    </submittedName>
</protein>
<keyword evidence="1" id="KW-0472">Membrane</keyword>
<evidence type="ECO:0000256" key="1">
    <source>
        <dbReference type="SAM" id="Phobius"/>
    </source>
</evidence>